<evidence type="ECO:0000256" key="4">
    <source>
        <dbReference type="ARBA" id="ARBA00022747"/>
    </source>
</evidence>
<evidence type="ECO:0000256" key="2">
    <source>
        <dbReference type="ARBA" id="ARBA00022679"/>
    </source>
</evidence>
<accession>A0A968GAD7</accession>
<dbReference type="PROSITE" id="PS00094">
    <property type="entry name" value="C5_MTASE_1"/>
    <property type="match status" value="1"/>
</dbReference>
<dbReference type="Proteomes" id="UP000711995">
    <property type="component" value="Unassembled WGS sequence"/>
</dbReference>
<feature type="active site" evidence="6">
    <location>
        <position position="86"/>
    </location>
</feature>
<dbReference type="GO" id="GO:0009307">
    <property type="term" value="P:DNA restriction-modification system"/>
    <property type="evidence" value="ECO:0007669"/>
    <property type="project" value="UniProtKB-KW"/>
</dbReference>
<dbReference type="PANTHER" id="PTHR10629:SF52">
    <property type="entry name" value="DNA (CYTOSINE-5)-METHYLTRANSFERASE 1"/>
    <property type="match status" value="1"/>
</dbReference>
<comment type="caution">
    <text evidence="9">The sequence shown here is derived from an EMBL/GenBank/DDBJ whole genome shotgun (WGS) entry which is preliminary data.</text>
</comment>
<evidence type="ECO:0000256" key="5">
    <source>
        <dbReference type="ARBA" id="ARBA00047422"/>
    </source>
</evidence>
<dbReference type="EC" id="2.1.1.37" evidence="8"/>
<evidence type="ECO:0000313" key="10">
    <source>
        <dbReference type="Proteomes" id="UP000711995"/>
    </source>
</evidence>
<evidence type="ECO:0000256" key="3">
    <source>
        <dbReference type="ARBA" id="ARBA00022691"/>
    </source>
</evidence>
<dbReference type="EMBL" id="JAATLJ010000001">
    <property type="protein sequence ID" value="NIZ40028.1"/>
    <property type="molecule type" value="Genomic_DNA"/>
</dbReference>
<dbReference type="PANTHER" id="PTHR10629">
    <property type="entry name" value="CYTOSINE-SPECIFIC METHYLTRANSFERASE"/>
    <property type="match status" value="1"/>
</dbReference>
<organism evidence="9 10">
    <name type="scientific">Entomospira entomophila</name>
    <dbReference type="NCBI Taxonomy" id="2719988"/>
    <lineage>
        <taxon>Bacteria</taxon>
        <taxon>Pseudomonadati</taxon>
        <taxon>Spirochaetota</taxon>
        <taxon>Spirochaetia</taxon>
        <taxon>Spirochaetales</taxon>
        <taxon>Spirochaetaceae</taxon>
        <taxon>Entomospira</taxon>
    </lineage>
</organism>
<dbReference type="NCBIfam" id="TIGR00675">
    <property type="entry name" value="dcm"/>
    <property type="match status" value="1"/>
</dbReference>
<gene>
    <name evidence="9" type="primary">dcm</name>
    <name evidence="9" type="ORF">HCT14_00635</name>
</gene>
<dbReference type="InterPro" id="IPR001525">
    <property type="entry name" value="C5_MeTfrase"/>
</dbReference>
<keyword evidence="4" id="KW-0680">Restriction system</keyword>
<evidence type="ECO:0000256" key="1">
    <source>
        <dbReference type="ARBA" id="ARBA00022603"/>
    </source>
</evidence>
<comment type="similarity">
    <text evidence="6 7">Belongs to the class I-like SAM-binding methyltransferase superfamily. C5-methyltransferase family.</text>
</comment>
<dbReference type="PRINTS" id="PR00105">
    <property type="entry name" value="C5METTRFRASE"/>
</dbReference>
<dbReference type="PROSITE" id="PS00095">
    <property type="entry name" value="C5_MTASE_2"/>
    <property type="match status" value="1"/>
</dbReference>
<dbReference type="InterPro" id="IPR050390">
    <property type="entry name" value="C5-Methyltransferase"/>
</dbReference>
<dbReference type="GO" id="GO:0003677">
    <property type="term" value="F:DNA binding"/>
    <property type="evidence" value="ECO:0007669"/>
    <property type="project" value="TreeGrafter"/>
</dbReference>
<dbReference type="InterPro" id="IPR018117">
    <property type="entry name" value="C5_DNA_meth_AS"/>
</dbReference>
<dbReference type="SUPFAM" id="SSF53335">
    <property type="entry name" value="S-adenosyl-L-methionine-dependent methyltransferases"/>
    <property type="match status" value="1"/>
</dbReference>
<dbReference type="InterPro" id="IPR031303">
    <property type="entry name" value="C5_meth_CS"/>
</dbReference>
<keyword evidence="3 6" id="KW-0949">S-adenosyl-L-methionine</keyword>
<proteinExistence type="inferred from homology"/>
<evidence type="ECO:0000256" key="7">
    <source>
        <dbReference type="RuleBase" id="RU000416"/>
    </source>
</evidence>
<keyword evidence="2 6" id="KW-0808">Transferase</keyword>
<sequence>MEHIVQKRYQSIELFAGAGGLALGLEQAGFDHRLLIEYDKWAAHTLRHNRPEWDVLETDITTLDYALLSEQFSNESVDLLSGGYPCQAFSYAGKKLGLNDTRGTLFYSYAKVLEMIKPKIFLAENVRGLLSHDKGRTLATMVTLFSQVGYTVDYKILNAWHFGSAQKRERLVIIGVRNDLHHKANYTFPIPLETRKTLRDVLQNVPKSEYIPYSEKKAQVFRLVPPGGCWRNLPSDIAEAYMGKSFLSEGGRTGIARRLSWDEPALTVLCTPAQKQTERCHPDEIRPFTVRENARIQDFPDSWRFMGSTAQQYKQIGNAVPVTLAKSIGESIHHFLDTISHEP</sequence>
<dbReference type="AlphaFoldDB" id="A0A968GAD7"/>
<dbReference type="PROSITE" id="PS51679">
    <property type="entry name" value="SAM_MT_C5"/>
    <property type="match status" value="1"/>
</dbReference>
<comment type="catalytic activity">
    <reaction evidence="5 8">
        <text>a 2'-deoxycytidine in DNA + S-adenosyl-L-methionine = a 5-methyl-2'-deoxycytidine in DNA + S-adenosyl-L-homocysteine + H(+)</text>
        <dbReference type="Rhea" id="RHEA:13681"/>
        <dbReference type="Rhea" id="RHEA-COMP:11369"/>
        <dbReference type="Rhea" id="RHEA-COMP:11370"/>
        <dbReference type="ChEBI" id="CHEBI:15378"/>
        <dbReference type="ChEBI" id="CHEBI:57856"/>
        <dbReference type="ChEBI" id="CHEBI:59789"/>
        <dbReference type="ChEBI" id="CHEBI:85452"/>
        <dbReference type="ChEBI" id="CHEBI:85454"/>
        <dbReference type="EC" id="2.1.1.37"/>
    </reaction>
</comment>
<reference evidence="9 10" key="1">
    <citation type="submission" date="2020-03" db="EMBL/GenBank/DDBJ databases">
        <title>Spirochaetal bacteria isolated from arthropods constitute a novel genus Entomospira genus novum within the order Spirochaetales.</title>
        <authorList>
            <person name="Grana-Miraglia L."/>
            <person name="Sikutova S."/>
            <person name="Fingerle V."/>
            <person name="Sing A."/>
            <person name="Castillo-Ramirez S."/>
            <person name="Margos G."/>
            <person name="Rudolf I."/>
        </authorList>
    </citation>
    <scope>NUCLEOTIDE SEQUENCE [LARGE SCALE GENOMIC DNA]</scope>
    <source>
        <strain evidence="9 10">BR193</strain>
    </source>
</reference>
<dbReference type="Gene3D" id="3.90.120.10">
    <property type="entry name" value="DNA Methylase, subunit A, domain 2"/>
    <property type="match status" value="1"/>
</dbReference>
<dbReference type="Gene3D" id="3.40.50.150">
    <property type="entry name" value="Vaccinia Virus protein VP39"/>
    <property type="match status" value="1"/>
</dbReference>
<keyword evidence="1 6" id="KW-0489">Methyltransferase</keyword>
<dbReference type="InterPro" id="IPR029063">
    <property type="entry name" value="SAM-dependent_MTases_sf"/>
</dbReference>
<evidence type="ECO:0000256" key="6">
    <source>
        <dbReference type="PROSITE-ProRule" id="PRU01016"/>
    </source>
</evidence>
<protein>
    <recommendedName>
        <fullName evidence="8">Cytosine-specific methyltransferase</fullName>
        <ecNumber evidence="8">2.1.1.37</ecNumber>
    </recommendedName>
</protein>
<dbReference type="CDD" id="cd00315">
    <property type="entry name" value="Cyt_C5_DNA_methylase"/>
    <property type="match status" value="1"/>
</dbReference>
<name>A0A968GAD7_9SPIO</name>
<keyword evidence="10" id="KW-1185">Reference proteome</keyword>
<dbReference type="Pfam" id="PF00145">
    <property type="entry name" value="DNA_methylase"/>
    <property type="match status" value="1"/>
</dbReference>
<evidence type="ECO:0000313" key="9">
    <source>
        <dbReference type="EMBL" id="NIZ40028.1"/>
    </source>
</evidence>
<evidence type="ECO:0000256" key="8">
    <source>
        <dbReference type="RuleBase" id="RU000417"/>
    </source>
</evidence>
<dbReference type="GO" id="GO:0032259">
    <property type="term" value="P:methylation"/>
    <property type="evidence" value="ECO:0007669"/>
    <property type="project" value="UniProtKB-KW"/>
</dbReference>
<dbReference type="GO" id="GO:0044027">
    <property type="term" value="P:negative regulation of gene expression via chromosomal CpG island methylation"/>
    <property type="evidence" value="ECO:0007669"/>
    <property type="project" value="TreeGrafter"/>
</dbReference>
<dbReference type="GO" id="GO:0003886">
    <property type="term" value="F:DNA (cytosine-5-)-methyltransferase activity"/>
    <property type="evidence" value="ECO:0007669"/>
    <property type="project" value="UniProtKB-EC"/>
</dbReference>